<comment type="similarity">
    <text evidence="1">Belongs to the RelE toxin family.</text>
</comment>
<dbReference type="AlphaFoldDB" id="A0A238XSA2"/>
<dbReference type="OrthoDB" id="5326046at2"/>
<evidence type="ECO:0000313" key="3">
    <source>
        <dbReference type="EMBL" id="SNR61875.1"/>
    </source>
</evidence>
<proteinExistence type="inferred from homology"/>
<organism evidence="3 4">
    <name type="scientific">Haloechinothrix alba</name>
    <dbReference type="NCBI Taxonomy" id="664784"/>
    <lineage>
        <taxon>Bacteria</taxon>
        <taxon>Bacillati</taxon>
        <taxon>Actinomycetota</taxon>
        <taxon>Actinomycetes</taxon>
        <taxon>Pseudonocardiales</taxon>
        <taxon>Pseudonocardiaceae</taxon>
        <taxon>Haloechinothrix</taxon>
    </lineage>
</organism>
<reference evidence="3 4" key="1">
    <citation type="submission" date="2017-06" db="EMBL/GenBank/DDBJ databases">
        <authorList>
            <person name="Kim H.J."/>
            <person name="Triplett B.A."/>
        </authorList>
    </citation>
    <scope>NUCLEOTIDE SEQUENCE [LARGE SCALE GENOMIC DNA]</scope>
    <source>
        <strain evidence="3 4">DSM 45207</strain>
    </source>
</reference>
<evidence type="ECO:0000256" key="1">
    <source>
        <dbReference type="ARBA" id="ARBA00006226"/>
    </source>
</evidence>
<dbReference type="InterPro" id="IPR035093">
    <property type="entry name" value="RelE/ParE_toxin_dom_sf"/>
</dbReference>
<evidence type="ECO:0000313" key="4">
    <source>
        <dbReference type="Proteomes" id="UP000198348"/>
    </source>
</evidence>
<dbReference type="Gene3D" id="3.30.2310.20">
    <property type="entry name" value="RelE-like"/>
    <property type="match status" value="1"/>
</dbReference>
<protein>
    <submittedName>
        <fullName evidence="3">mRNA interferase RelE/StbE</fullName>
    </submittedName>
</protein>
<dbReference type="RefSeq" id="WP_089301849.1">
    <property type="nucleotide sequence ID" value="NZ_FZNW01000012.1"/>
</dbReference>
<keyword evidence="2" id="KW-1277">Toxin-antitoxin system</keyword>
<evidence type="ECO:0000256" key="2">
    <source>
        <dbReference type="ARBA" id="ARBA00022649"/>
    </source>
</evidence>
<sequence>MTYRIELSRRAAKALDVLDKPVRRRAMAAIDALADNPRPHGCVKLSGTDNVWRIRVGAYRIIYEVHDQVLLIVVVDLGHRREIYR</sequence>
<dbReference type="SUPFAM" id="SSF143011">
    <property type="entry name" value="RelE-like"/>
    <property type="match status" value="1"/>
</dbReference>
<keyword evidence="4" id="KW-1185">Reference proteome</keyword>
<dbReference type="PANTHER" id="PTHR35601:SF1">
    <property type="entry name" value="TOXIN RELE"/>
    <property type="match status" value="1"/>
</dbReference>
<dbReference type="PANTHER" id="PTHR35601">
    <property type="entry name" value="TOXIN RELE"/>
    <property type="match status" value="1"/>
</dbReference>
<dbReference type="EMBL" id="FZNW01000012">
    <property type="protein sequence ID" value="SNR61875.1"/>
    <property type="molecule type" value="Genomic_DNA"/>
</dbReference>
<dbReference type="InterPro" id="IPR007712">
    <property type="entry name" value="RelE/ParE_toxin"/>
</dbReference>
<dbReference type="Pfam" id="PF05016">
    <property type="entry name" value="ParE_toxin"/>
    <property type="match status" value="1"/>
</dbReference>
<gene>
    <name evidence="3" type="ORF">SAMN06265360_11254</name>
</gene>
<accession>A0A238XSA2</accession>
<dbReference type="Proteomes" id="UP000198348">
    <property type="component" value="Unassembled WGS sequence"/>
</dbReference>
<name>A0A238XSA2_9PSEU</name>